<dbReference type="InterPro" id="IPR024311">
    <property type="entry name" value="Lipocalin-like"/>
</dbReference>
<name>A0ABP7XCN3_9FLAO</name>
<dbReference type="EMBL" id="BAABCW010000003">
    <property type="protein sequence ID" value="GAA4111707.1"/>
    <property type="molecule type" value="Genomic_DNA"/>
</dbReference>
<feature type="chain" id="PRO_5047201425" description="Lipocalin-like domain-containing protein" evidence="1">
    <location>
        <begin position="22"/>
        <end position="153"/>
    </location>
</feature>
<organism evidence="3 4">
    <name type="scientific">Aquimarina addita</name>
    <dbReference type="NCBI Taxonomy" id="870485"/>
    <lineage>
        <taxon>Bacteria</taxon>
        <taxon>Pseudomonadati</taxon>
        <taxon>Bacteroidota</taxon>
        <taxon>Flavobacteriia</taxon>
        <taxon>Flavobacteriales</taxon>
        <taxon>Flavobacteriaceae</taxon>
        <taxon>Aquimarina</taxon>
    </lineage>
</organism>
<evidence type="ECO:0000313" key="4">
    <source>
        <dbReference type="Proteomes" id="UP001500459"/>
    </source>
</evidence>
<evidence type="ECO:0000259" key="2">
    <source>
        <dbReference type="Pfam" id="PF13648"/>
    </source>
</evidence>
<proteinExistence type="predicted"/>
<gene>
    <name evidence="3" type="ORF">GCM10022393_09560</name>
</gene>
<dbReference type="Pfam" id="PF13648">
    <property type="entry name" value="Lipocalin_4"/>
    <property type="match status" value="1"/>
</dbReference>
<dbReference type="PROSITE" id="PS51257">
    <property type="entry name" value="PROKAR_LIPOPROTEIN"/>
    <property type="match status" value="1"/>
</dbReference>
<dbReference type="RefSeq" id="WP_344925233.1">
    <property type="nucleotide sequence ID" value="NZ_BAABCW010000003.1"/>
</dbReference>
<accession>A0ABP7XCN3</accession>
<evidence type="ECO:0000256" key="1">
    <source>
        <dbReference type="SAM" id="SignalP"/>
    </source>
</evidence>
<dbReference type="Proteomes" id="UP001500459">
    <property type="component" value="Unassembled WGS sequence"/>
</dbReference>
<feature type="domain" description="Lipocalin-like" evidence="2">
    <location>
        <begin position="35"/>
        <end position="114"/>
    </location>
</feature>
<feature type="signal peptide" evidence="1">
    <location>
        <begin position="1"/>
        <end position="21"/>
    </location>
</feature>
<comment type="caution">
    <text evidence="3">The sequence shown here is derived from an EMBL/GenBank/DDBJ whole genome shotgun (WGS) entry which is preliminary data.</text>
</comment>
<protein>
    <recommendedName>
        <fullName evidence="2">Lipocalin-like domain-containing protein</fullName>
    </recommendedName>
</protein>
<reference evidence="4" key="1">
    <citation type="journal article" date="2019" name="Int. J. Syst. Evol. Microbiol.">
        <title>The Global Catalogue of Microorganisms (GCM) 10K type strain sequencing project: providing services to taxonomists for standard genome sequencing and annotation.</title>
        <authorList>
            <consortium name="The Broad Institute Genomics Platform"/>
            <consortium name="The Broad Institute Genome Sequencing Center for Infectious Disease"/>
            <person name="Wu L."/>
            <person name="Ma J."/>
        </authorList>
    </citation>
    <scope>NUCLEOTIDE SEQUENCE [LARGE SCALE GENOMIC DNA]</scope>
    <source>
        <strain evidence="4">JCM 17106</strain>
    </source>
</reference>
<evidence type="ECO:0000313" key="3">
    <source>
        <dbReference type="EMBL" id="GAA4111707.1"/>
    </source>
</evidence>
<keyword evidence="4" id="KW-1185">Reference proteome</keyword>
<sequence length="153" mass="16924">MKKLFLTSLVIVLSITTISCGDDDGGSVEETLTGGTWKLVSLEVNGNDVTATELDACDLEETYVFNNDNTFVFTSNRTDDSTDTCVESTVIGAWEVKPSNNTTEFIAAYDGDDITNEDDQLDFRIEDQTLVEIIEEPVASGGSDSYRYRYEKQ</sequence>
<keyword evidence="1" id="KW-0732">Signal</keyword>